<sequence>MVQMTLTAETLFTSLQHMPSSERERFFALISRKAFAENDNLSHEELFGHLQETEFTATEAAAYLDMSIATFRRYCKQEKITASSVVGTSHLYSLAALREFKNALKIIK</sequence>
<gene>
    <name evidence="2" type="ORF">S2091_3559</name>
</gene>
<dbReference type="Proteomes" id="UP000237839">
    <property type="component" value="Unassembled WGS sequence"/>
</dbReference>
<proteinExistence type="predicted"/>
<organism evidence="2 3">
    <name type="scientific">Solimicrobium silvestre</name>
    <dbReference type="NCBI Taxonomy" id="2099400"/>
    <lineage>
        <taxon>Bacteria</taxon>
        <taxon>Pseudomonadati</taxon>
        <taxon>Pseudomonadota</taxon>
        <taxon>Betaproteobacteria</taxon>
        <taxon>Burkholderiales</taxon>
        <taxon>Oxalobacteraceae</taxon>
        <taxon>Solimicrobium</taxon>
    </lineage>
</organism>
<dbReference type="RefSeq" id="WP_243405475.1">
    <property type="nucleotide sequence ID" value="NZ_PUGF01000019.1"/>
</dbReference>
<accession>A0A2S9GVR1</accession>
<comment type="caution">
    <text evidence="2">The sequence shown here is derived from an EMBL/GenBank/DDBJ whole genome shotgun (WGS) entry which is preliminary data.</text>
</comment>
<keyword evidence="3" id="KW-1185">Reference proteome</keyword>
<dbReference type="Pfam" id="PF12728">
    <property type="entry name" value="HTH_17"/>
    <property type="match status" value="1"/>
</dbReference>
<dbReference type="InterPro" id="IPR041657">
    <property type="entry name" value="HTH_17"/>
</dbReference>
<dbReference type="AlphaFoldDB" id="A0A2S9GVR1"/>
<reference evidence="2 3" key="1">
    <citation type="submission" date="2018-02" db="EMBL/GenBank/DDBJ databases">
        <title>Solimicrobium silvestre gen. nov., sp. nov., isolated from alpine forest soil.</title>
        <authorList>
            <person name="Margesin R."/>
            <person name="Albuquerque L."/>
            <person name="Zhang D.-C."/>
            <person name="Froufe H.J.C."/>
            <person name="Severino R."/>
            <person name="Roxo I."/>
            <person name="Egas C."/>
            <person name="Da Costa M.S."/>
        </authorList>
    </citation>
    <scope>NUCLEOTIDE SEQUENCE [LARGE SCALE GENOMIC DNA]</scope>
    <source>
        <strain evidence="2 3">S20-91</strain>
    </source>
</reference>
<evidence type="ECO:0000259" key="1">
    <source>
        <dbReference type="Pfam" id="PF12728"/>
    </source>
</evidence>
<feature type="domain" description="Helix-turn-helix" evidence="1">
    <location>
        <begin position="55"/>
        <end position="103"/>
    </location>
</feature>
<evidence type="ECO:0000313" key="2">
    <source>
        <dbReference type="EMBL" id="PRC91804.1"/>
    </source>
</evidence>
<dbReference type="EMBL" id="PUGF01000019">
    <property type="protein sequence ID" value="PRC91804.1"/>
    <property type="molecule type" value="Genomic_DNA"/>
</dbReference>
<evidence type="ECO:0000313" key="3">
    <source>
        <dbReference type="Proteomes" id="UP000237839"/>
    </source>
</evidence>
<name>A0A2S9GVR1_9BURK</name>
<protein>
    <submittedName>
        <fullName evidence="2">Helix-turn-helix domain</fullName>
    </submittedName>
</protein>